<evidence type="ECO:0008006" key="10">
    <source>
        <dbReference type="Google" id="ProtNLM"/>
    </source>
</evidence>
<dbReference type="PROSITE" id="PS51257">
    <property type="entry name" value="PROKAR_LIPOPROTEIN"/>
    <property type="match status" value="1"/>
</dbReference>
<dbReference type="Proteomes" id="UP000283616">
    <property type="component" value="Unassembled WGS sequence"/>
</dbReference>
<evidence type="ECO:0000313" key="7">
    <source>
        <dbReference type="Proteomes" id="UP000283616"/>
    </source>
</evidence>
<dbReference type="EMBL" id="JAHYQA010000004">
    <property type="protein sequence ID" value="MCE9237303.1"/>
    <property type="molecule type" value="Genomic_DNA"/>
</dbReference>
<reference evidence="7 8" key="1">
    <citation type="submission" date="2018-08" db="EMBL/GenBank/DDBJ databases">
        <title>A genome reference for cultivated species of the human gut microbiota.</title>
        <authorList>
            <person name="Zou Y."/>
            <person name="Xue W."/>
            <person name="Luo G."/>
        </authorList>
    </citation>
    <scope>NUCLEOTIDE SEQUENCE [LARGE SCALE GENOMIC DNA]</scope>
    <source>
        <strain evidence="5 7">AF37-12</strain>
        <strain evidence="4 8">AM30-26</strain>
    </source>
</reference>
<dbReference type="AlphaFoldDB" id="A0A139JVA9"/>
<organism evidence="5 7">
    <name type="scientific">Bacteroides thetaiotaomicron</name>
    <dbReference type="NCBI Taxonomy" id="818"/>
    <lineage>
        <taxon>Bacteria</taxon>
        <taxon>Pseudomonadati</taxon>
        <taxon>Bacteroidota</taxon>
        <taxon>Bacteroidia</taxon>
        <taxon>Bacteroidales</taxon>
        <taxon>Bacteroidaceae</taxon>
        <taxon>Bacteroides</taxon>
    </lineage>
</organism>
<evidence type="ECO:0000313" key="5">
    <source>
        <dbReference type="EMBL" id="RHL62330.1"/>
    </source>
</evidence>
<dbReference type="Proteomes" id="UP000284785">
    <property type="component" value="Unassembled WGS sequence"/>
</dbReference>
<dbReference type="DNASU" id="1074487"/>
<sequence>MNKMRVFLLFAVLVGVISACQSKSEQTAGQEQDTMDDSLAVAPTEDEKTIFGVVEDASMNNFMLVTSKGDTVFVSTMDQEPSEVGGFELGDTVQVNYIEEEEEPGSNTIPTAKKVIVVGKKADRTND</sequence>
<feature type="signal peptide" evidence="1">
    <location>
        <begin position="1"/>
        <end position="19"/>
    </location>
</feature>
<dbReference type="EMBL" id="QROV01000005">
    <property type="protein sequence ID" value="RHL62330.1"/>
    <property type="molecule type" value="Genomic_DNA"/>
</dbReference>
<evidence type="ECO:0000313" key="8">
    <source>
        <dbReference type="Proteomes" id="UP000284785"/>
    </source>
</evidence>
<reference evidence="2 9" key="2">
    <citation type="journal article" date="2019" name="Nat. Med.">
        <title>A library of human gut bacterial isolates paired with longitudinal multiomics data enables mechanistic microbiome research.</title>
        <authorList>
            <person name="Poyet M."/>
            <person name="Groussin M."/>
            <person name="Gibbons S.M."/>
            <person name="Avila-Pacheco J."/>
            <person name="Jiang X."/>
            <person name="Kearney S.M."/>
            <person name="Perrotta A.R."/>
            <person name="Berdy B."/>
            <person name="Zhao S."/>
            <person name="Lieberman T.D."/>
            <person name="Swanson P.K."/>
            <person name="Smith M."/>
            <person name="Roesemann S."/>
            <person name="Alexander J.E."/>
            <person name="Rich S.A."/>
            <person name="Livny J."/>
            <person name="Vlamakis H."/>
            <person name="Clish C."/>
            <person name="Bullock K."/>
            <person name="Deik A."/>
            <person name="Scott J."/>
            <person name="Pierce K.A."/>
            <person name="Xavier R.J."/>
            <person name="Alm E.J."/>
        </authorList>
    </citation>
    <scope>NUCLEOTIDE SEQUENCE [LARGE SCALE GENOMIC DNA]</scope>
    <source>
        <strain evidence="2 9">BIOML-A162</strain>
    </source>
</reference>
<dbReference type="Proteomes" id="UP000436858">
    <property type="component" value="Unassembled WGS sequence"/>
</dbReference>
<feature type="chain" id="PRO_5014530701" description="DUF3221 domain-containing protein" evidence="1">
    <location>
        <begin position="20"/>
        <end position="127"/>
    </location>
</feature>
<evidence type="ECO:0000256" key="1">
    <source>
        <dbReference type="SAM" id="SignalP"/>
    </source>
</evidence>
<dbReference type="EMBL" id="CP083685">
    <property type="protein sequence ID" value="UYU90201.1"/>
    <property type="molecule type" value="Genomic_DNA"/>
</dbReference>
<name>A0A139JVA9_BACT4</name>
<dbReference type="RefSeq" id="WP_011107504.1">
    <property type="nucleotide sequence ID" value="NZ_BQNN01000001.1"/>
</dbReference>
<dbReference type="Proteomes" id="UP001162960">
    <property type="component" value="Chromosome"/>
</dbReference>
<gene>
    <name evidence="5" type="ORF">DW011_05615</name>
    <name evidence="4" type="ORF">DW780_08210</name>
    <name evidence="2" type="ORF">GAN91_14445</name>
    <name evidence="3" type="ORF">K0H07_09075</name>
    <name evidence="6" type="ORF">KQP74_20020</name>
</gene>
<evidence type="ECO:0000313" key="6">
    <source>
        <dbReference type="EMBL" id="UYU90201.1"/>
    </source>
</evidence>
<proteinExistence type="predicted"/>
<dbReference type="Proteomes" id="UP001200544">
    <property type="component" value="Unassembled WGS sequence"/>
</dbReference>
<keyword evidence="1" id="KW-0732">Signal</keyword>
<dbReference type="EMBL" id="WCRY01000013">
    <property type="protein sequence ID" value="KAB4480805.1"/>
    <property type="molecule type" value="Genomic_DNA"/>
</dbReference>
<evidence type="ECO:0000313" key="4">
    <source>
        <dbReference type="EMBL" id="RHD89317.1"/>
    </source>
</evidence>
<accession>A0A139JVA9</accession>
<dbReference type="GeneID" id="60926838"/>
<reference evidence="3" key="4">
    <citation type="submission" date="2021-07" db="EMBL/GenBank/DDBJ databases">
        <title>Comparative genomics of Bacteroides fragilis group isolates reveals species-dependent resistance mechanisms and validates clinical tools for resistance prediction.</title>
        <authorList>
            <person name="Wallace M.J."/>
            <person name="Jean S."/>
            <person name="Wallace M.A."/>
            <person name="Carey-Ann B.D."/>
            <person name="Dantas G."/>
        </authorList>
    </citation>
    <scope>NUCLEOTIDE SEQUENCE</scope>
    <source>
        <strain evidence="3">BJH_160</strain>
    </source>
</reference>
<dbReference type="EMBL" id="QSJP01000005">
    <property type="protein sequence ID" value="RHD89317.1"/>
    <property type="molecule type" value="Genomic_DNA"/>
</dbReference>
<evidence type="ECO:0000313" key="9">
    <source>
        <dbReference type="Proteomes" id="UP000436858"/>
    </source>
</evidence>
<evidence type="ECO:0000313" key="2">
    <source>
        <dbReference type="EMBL" id="KAB4480805.1"/>
    </source>
</evidence>
<protein>
    <recommendedName>
        <fullName evidence="10">DUF3221 domain-containing protein</fullName>
    </recommendedName>
</protein>
<evidence type="ECO:0000313" key="3">
    <source>
        <dbReference type="EMBL" id="MCE9237303.1"/>
    </source>
</evidence>
<reference evidence="6" key="3">
    <citation type="submission" date="2021-06" db="EMBL/GenBank/DDBJ databases">
        <title>Interrogation of the integrated mobile genetic elements in gut-associated Bacteroides with a consensus prediction approach.</title>
        <authorList>
            <person name="Campbell D.E."/>
            <person name="Leigh J.R."/>
            <person name="Kim T."/>
            <person name="England W."/>
            <person name="Whitaker R.J."/>
            <person name="Degnan P.H."/>
        </authorList>
    </citation>
    <scope>NUCLEOTIDE SEQUENCE</scope>
    <source>
        <strain evidence="6">VPI-3443</strain>
    </source>
</reference>